<reference evidence="1" key="1">
    <citation type="submission" date="2022-02" db="EMBL/GenBank/DDBJ databases">
        <title>Fredinandcohnia quinoae sp. nov. isolated from Chenopodium quinoa seeds.</title>
        <authorList>
            <person name="Saati-Santamaria Z."/>
            <person name="Flores-Felix J.D."/>
            <person name="Igual J.M."/>
            <person name="Velazquez E."/>
            <person name="Garcia-Fraile P."/>
            <person name="Martinez-Molina E."/>
        </authorList>
    </citation>
    <scope>NUCLEOTIDE SEQUENCE</scope>
    <source>
        <strain evidence="1">SECRCQ15</strain>
    </source>
</reference>
<evidence type="ECO:0000313" key="1">
    <source>
        <dbReference type="EMBL" id="MCH1624324.1"/>
    </source>
</evidence>
<evidence type="ECO:0008006" key="3">
    <source>
        <dbReference type="Google" id="ProtNLM"/>
    </source>
</evidence>
<dbReference type="EMBL" id="JAKTTI010000002">
    <property type="protein sequence ID" value="MCH1624324.1"/>
    <property type="molecule type" value="Genomic_DNA"/>
</dbReference>
<comment type="caution">
    <text evidence="1">The sequence shown here is derived from an EMBL/GenBank/DDBJ whole genome shotgun (WGS) entry which is preliminary data.</text>
</comment>
<organism evidence="1 2">
    <name type="scientific">Fredinandcohnia quinoae</name>
    <dbReference type="NCBI Taxonomy" id="2918902"/>
    <lineage>
        <taxon>Bacteria</taxon>
        <taxon>Bacillati</taxon>
        <taxon>Bacillota</taxon>
        <taxon>Bacilli</taxon>
        <taxon>Bacillales</taxon>
        <taxon>Bacillaceae</taxon>
        <taxon>Fredinandcohnia</taxon>
    </lineage>
</organism>
<keyword evidence="2" id="KW-1185">Reference proteome</keyword>
<dbReference type="RefSeq" id="WP_240252613.1">
    <property type="nucleotide sequence ID" value="NZ_JAKTTI010000002.1"/>
</dbReference>
<sequence>MSEEYVIEERLLRFAAPALYQRMVETFSKYNIHPYDIHGTMLKNETGYELKLRFSNDFSQSVSTQISVEQAKNPDEKITHFFEETADKCKNQLISDYFKMVKP</sequence>
<protein>
    <recommendedName>
        <fullName evidence="3">DUF3467 domain-containing protein</fullName>
    </recommendedName>
</protein>
<dbReference type="Proteomes" id="UP001431131">
    <property type="component" value="Unassembled WGS sequence"/>
</dbReference>
<proteinExistence type="predicted"/>
<accession>A0AAW5E6C4</accession>
<name>A0AAW5E6C4_9BACI</name>
<evidence type="ECO:0000313" key="2">
    <source>
        <dbReference type="Proteomes" id="UP001431131"/>
    </source>
</evidence>
<dbReference type="AlphaFoldDB" id="A0AAW5E6C4"/>
<gene>
    <name evidence="1" type="ORF">MJG50_03205</name>
</gene>